<keyword evidence="1" id="KW-0677">Repeat</keyword>
<protein>
    <recommendedName>
        <fullName evidence="2">NACHT domain-containing protein</fullName>
    </recommendedName>
</protein>
<organism evidence="3 4">
    <name type="scientific">Collybiopsis luxurians FD-317 M1</name>
    <dbReference type="NCBI Taxonomy" id="944289"/>
    <lineage>
        <taxon>Eukaryota</taxon>
        <taxon>Fungi</taxon>
        <taxon>Dikarya</taxon>
        <taxon>Basidiomycota</taxon>
        <taxon>Agaricomycotina</taxon>
        <taxon>Agaricomycetes</taxon>
        <taxon>Agaricomycetidae</taxon>
        <taxon>Agaricales</taxon>
        <taxon>Marasmiineae</taxon>
        <taxon>Omphalotaceae</taxon>
        <taxon>Collybiopsis</taxon>
        <taxon>Collybiopsis luxurians</taxon>
    </lineage>
</organism>
<dbReference type="PANTHER" id="PTHR10039">
    <property type="entry name" value="AMELOGENIN"/>
    <property type="match status" value="1"/>
</dbReference>
<keyword evidence="4" id="KW-1185">Reference proteome</keyword>
<sequence>MSFFPNAQRFIISDGSFTNVAGDFNYNIHLRRGEGENQDPPGKGLEILYQNAVAGAAHDAEQRFPPPNCYPGTRTQILEYLRNWVNDRTKSPIYWLYGAAGVGKSAVAQSISEEFAQSHLAASFFFSRADSARNHLQQFFTTLAFQLVTSHALGPLLSEFVDINIRRKRNIVHANLEQQFQELIVNPCNELTAEQWKDLPRLIVIDGLDECIDIASQERLLSIIREAILSSMLPFRFLICSRPEPRICNAFSHLDFRSMIARIDLGEAFESGKDIARYLGNEFNRIRRDHGHPMAHVPNDWPGESIVQLLVQRACGQFIYAATVLKYVGDYHGLPTERLEIILNITVPDDFDSPYPDLDLLYLQIISACKEKELLLDVLAHILRPNPDIYMDIRYEQTNSYCTEGLFFLAKGKVWTLLFGLHSVLLIPDNDYDSIRVRHASFVDFLVDKKRSGSYYVNKSLEVRHEQIAFYLLKRISFSIKDHQNLVSMNSEFDVYAWGHWYLHCRQVHKLPGSRLLNALEHFDITGFLNAAVRRRNTSLEACVSSLRNCLNSLSSIANWAEVIRGVSLHRTPEHLPVLEALAKQYSLFERGFRVEVVPALEKSDRESLMMAISVLKYDFCLFRPNMWAVISALLNNRISSDQVGSILRSYWPCPLILPLDQNISSLNNSRLGLRSDTVAINFAECNKHIGLQCLQILREPSRSAKDVIIYAKFQWINHLLIESPHSSSEQTEIFRALMENLSVVQTSEDASKAIAWVENFGYSGSQIKALSKRLQELEDTEEQRKPKPKRRWTDRLFRRFKSQ</sequence>
<dbReference type="PANTHER" id="PTHR10039:SF14">
    <property type="entry name" value="NACHT DOMAIN-CONTAINING PROTEIN"/>
    <property type="match status" value="1"/>
</dbReference>
<dbReference type="Pfam" id="PF24883">
    <property type="entry name" value="NPHP3_N"/>
    <property type="match status" value="1"/>
</dbReference>
<dbReference type="OrthoDB" id="5967843at2759"/>
<dbReference type="HOGENOM" id="CLU_000288_6_10_1"/>
<dbReference type="AlphaFoldDB" id="A0A0D0CZL8"/>
<dbReference type="EMBL" id="KN834769">
    <property type="protein sequence ID" value="KIK61998.1"/>
    <property type="molecule type" value="Genomic_DNA"/>
</dbReference>
<evidence type="ECO:0000313" key="4">
    <source>
        <dbReference type="Proteomes" id="UP000053593"/>
    </source>
</evidence>
<accession>A0A0D0CZL8</accession>
<dbReference type="Gene3D" id="3.40.50.300">
    <property type="entry name" value="P-loop containing nucleotide triphosphate hydrolases"/>
    <property type="match status" value="1"/>
</dbReference>
<feature type="domain" description="NACHT" evidence="2">
    <location>
        <begin position="92"/>
        <end position="243"/>
    </location>
</feature>
<dbReference type="Proteomes" id="UP000053593">
    <property type="component" value="Unassembled WGS sequence"/>
</dbReference>
<proteinExistence type="predicted"/>
<dbReference type="SUPFAM" id="SSF52540">
    <property type="entry name" value="P-loop containing nucleoside triphosphate hydrolases"/>
    <property type="match status" value="1"/>
</dbReference>
<name>A0A0D0CZL8_9AGAR</name>
<dbReference type="InterPro" id="IPR027417">
    <property type="entry name" value="P-loop_NTPase"/>
</dbReference>
<dbReference type="InterPro" id="IPR007111">
    <property type="entry name" value="NACHT_NTPase"/>
</dbReference>
<evidence type="ECO:0000256" key="1">
    <source>
        <dbReference type="ARBA" id="ARBA00022737"/>
    </source>
</evidence>
<dbReference type="InterPro" id="IPR056884">
    <property type="entry name" value="NPHP3-like_N"/>
</dbReference>
<gene>
    <name evidence="3" type="ORF">GYMLUDRAFT_42428</name>
</gene>
<reference evidence="3 4" key="1">
    <citation type="submission" date="2014-04" db="EMBL/GenBank/DDBJ databases">
        <title>Evolutionary Origins and Diversification of the Mycorrhizal Mutualists.</title>
        <authorList>
            <consortium name="DOE Joint Genome Institute"/>
            <consortium name="Mycorrhizal Genomics Consortium"/>
            <person name="Kohler A."/>
            <person name="Kuo A."/>
            <person name="Nagy L.G."/>
            <person name="Floudas D."/>
            <person name="Copeland A."/>
            <person name="Barry K.W."/>
            <person name="Cichocki N."/>
            <person name="Veneault-Fourrey C."/>
            <person name="LaButti K."/>
            <person name="Lindquist E.A."/>
            <person name="Lipzen A."/>
            <person name="Lundell T."/>
            <person name="Morin E."/>
            <person name="Murat C."/>
            <person name="Riley R."/>
            <person name="Ohm R."/>
            <person name="Sun H."/>
            <person name="Tunlid A."/>
            <person name="Henrissat B."/>
            <person name="Grigoriev I.V."/>
            <person name="Hibbett D.S."/>
            <person name="Martin F."/>
        </authorList>
    </citation>
    <scope>NUCLEOTIDE SEQUENCE [LARGE SCALE GENOMIC DNA]</scope>
    <source>
        <strain evidence="3 4">FD-317 M1</strain>
    </source>
</reference>
<dbReference type="PROSITE" id="PS50837">
    <property type="entry name" value="NACHT"/>
    <property type="match status" value="1"/>
</dbReference>
<evidence type="ECO:0000259" key="2">
    <source>
        <dbReference type="PROSITE" id="PS50837"/>
    </source>
</evidence>
<evidence type="ECO:0000313" key="3">
    <source>
        <dbReference type="EMBL" id="KIK61998.1"/>
    </source>
</evidence>